<sequence length="555" mass="61979">MAEMVCQMEELAGRRTELQEVRTVGKITPVKSYAEAVRRTDRVSLNAIKMKVTREEIAGNLKKLEHCLVASWKSNGKGEDDLERLGNLWANSWGLKGKLGLAKLERGKALLEFEDISEVQRVVSSGSRLMGGAHLRLDRWNPKMGCRVEEEMEQVAWVKIFGLPISLWSQGILKKIGEECGGFIDMDERTRSMSEIQWARILVKTKGDFRPSMLEMEVEDEAYSVALWWEIRPVVRRLFSATENRRKKEVRGDSHSRAEKRVGKELFGAGKEDLQLPDDGRAVQENGQGPAHGRMDGSAACGPNMGLYGLEKDGGPNKIDGLLGCKLKNKAKVGDLEAGPSWAAELACHQLSEVGGPKREGPTAPLEKAGLLGCFSSRKGTFSEDPLMSLVLEESRRGQRDVGLSMTDRVLEEEAKRYASFSHPKVYEGNVENVDGSWKLGEANKNSDVARGKEENNGGIGSQHTENEKEDLWEEGSLAKFSQFLGFSTEGLEKEILCFLTKIRKRREKIHSKELLEKTKFERELKRLECSVNYEGGNKQKAPSQGQGNQLIVAR</sequence>
<protein>
    <recommendedName>
        <fullName evidence="2">DUF4283 domain-containing protein</fullName>
    </recommendedName>
</protein>
<dbReference type="EMBL" id="QGNW01000241">
    <property type="protein sequence ID" value="RVW82363.1"/>
    <property type="molecule type" value="Genomic_DNA"/>
</dbReference>
<dbReference type="PANTHER" id="PTHR34427">
    <property type="entry name" value="DUF4283 DOMAIN PROTEIN"/>
    <property type="match status" value="1"/>
</dbReference>
<evidence type="ECO:0000313" key="3">
    <source>
        <dbReference type="EMBL" id="RVW82363.1"/>
    </source>
</evidence>
<organism evidence="3 4">
    <name type="scientific">Vitis vinifera</name>
    <name type="common">Grape</name>
    <dbReference type="NCBI Taxonomy" id="29760"/>
    <lineage>
        <taxon>Eukaryota</taxon>
        <taxon>Viridiplantae</taxon>
        <taxon>Streptophyta</taxon>
        <taxon>Embryophyta</taxon>
        <taxon>Tracheophyta</taxon>
        <taxon>Spermatophyta</taxon>
        <taxon>Magnoliopsida</taxon>
        <taxon>eudicotyledons</taxon>
        <taxon>Gunneridae</taxon>
        <taxon>Pentapetalae</taxon>
        <taxon>rosids</taxon>
        <taxon>Vitales</taxon>
        <taxon>Vitaceae</taxon>
        <taxon>Viteae</taxon>
        <taxon>Vitis</taxon>
    </lineage>
</organism>
<evidence type="ECO:0000313" key="4">
    <source>
        <dbReference type="Proteomes" id="UP000288805"/>
    </source>
</evidence>
<proteinExistence type="predicted"/>
<reference evidence="3 4" key="1">
    <citation type="journal article" date="2018" name="PLoS Genet.">
        <title>Population sequencing reveals clonal diversity and ancestral inbreeding in the grapevine cultivar Chardonnay.</title>
        <authorList>
            <person name="Roach M.J."/>
            <person name="Johnson D.L."/>
            <person name="Bohlmann J."/>
            <person name="van Vuuren H.J."/>
            <person name="Jones S.J."/>
            <person name="Pretorius I.S."/>
            <person name="Schmidt S.A."/>
            <person name="Borneman A.R."/>
        </authorList>
    </citation>
    <scope>NUCLEOTIDE SEQUENCE [LARGE SCALE GENOMIC DNA]</scope>
    <source>
        <strain evidence="4">cv. Chardonnay</strain>
        <tissue evidence="3">Leaf</tissue>
    </source>
</reference>
<gene>
    <name evidence="3" type="ORF">CK203_045126</name>
</gene>
<dbReference type="Pfam" id="PF14111">
    <property type="entry name" value="DUF4283"/>
    <property type="match status" value="1"/>
</dbReference>
<feature type="domain" description="DUF4283" evidence="2">
    <location>
        <begin position="62"/>
        <end position="146"/>
    </location>
</feature>
<dbReference type="Proteomes" id="UP000288805">
    <property type="component" value="Unassembled WGS sequence"/>
</dbReference>
<dbReference type="InterPro" id="IPR025558">
    <property type="entry name" value="DUF4283"/>
</dbReference>
<comment type="caution">
    <text evidence="3">The sequence shown here is derived from an EMBL/GenBank/DDBJ whole genome shotgun (WGS) entry which is preliminary data.</text>
</comment>
<accession>A0A438HD23</accession>
<evidence type="ECO:0000256" key="1">
    <source>
        <dbReference type="SAM" id="MobiDB-lite"/>
    </source>
</evidence>
<name>A0A438HD23_VITVI</name>
<dbReference type="AlphaFoldDB" id="A0A438HD23"/>
<feature type="region of interest" description="Disordered" evidence="1">
    <location>
        <begin position="536"/>
        <end position="555"/>
    </location>
</feature>
<evidence type="ECO:0000259" key="2">
    <source>
        <dbReference type="Pfam" id="PF14111"/>
    </source>
</evidence>
<dbReference type="PANTHER" id="PTHR34427:SF5">
    <property type="entry name" value="DUF4283 DOMAIN-CONTAINING PROTEIN"/>
    <property type="match status" value="1"/>
</dbReference>
<feature type="compositionally biased region" description="Polar residues" evidence="1">
    <location>
        <begin position="541"/>
        <end position="555"/>
    </location>
</feature>